<evidence type="ECO:0000313" key="1">
    <source>
        <dbReference type="EMBL" id="GGV85935.1"/>
    </source>
</evidence>
<dbReference type="EMBL" id="BMTF01000009">
    <property type="protein sequence ID" value="GGV85935.1"/>
    <property type="molecule type" value="Genomic_DNA"/>
</dbReference>
<protein>
    <submittedName>
        <fullName evidence="1">Uncharacterized protein</fullName>
    </submittedName>
</protein>
<name>A0ABQ2VZU7_9ACTN</name>
<comment type="caution">
    <text evidence="1">The sequence shown here is derived from an EMBL/GenBank/DDBJ whole genome shotgun (WGS) entry which is preliminary data.</text>
</comment>
<accession>A0ABQ2VZU7</accession>
<reference evidence="2" key="1">
    <citation type="journal article" date="2019" name="Int. J. Syst. Evol. Microbiol.">
        <title>The Global Catalogue of Microorganisms (GCM) 10K type strain sequencing project: providing services to taxonomists for standard genome sequencing and annotation.</title>
        <authorList>
            <consortium name="The Broad Institute Genomics Platform"/>
            <consortium name="The Broad Institute Genome Sequencing Center for Infectious Disease"/>
            <person name="Wu L."/>
            <person name="Ma J."/>
        </authorList>
    </citation>
    <scope>NUCLEOTIDE SEQUENCE [LARGE SCALE GENOMIC DNA]</scope>
    <source>
        <strain evidence="2">JCM 4376</strain>
    </source>
</reference>
<evidence type="ECO:0000313" key="2">
    <source>
        <dbReference type="Proteomes" id="UP000660675"/>
    </source>
</evidence>
<keyword evidence="2" id="KW-1185">Reference proteome</keyword>
<proteinExistence type="predicted"/>
<gene>
    <name evidence="1" type="ORF">GCM10015535_33360</name>
</gene>
<sequence>METARGLRARGALPRHAACLHQRITGRIENPTPPIRQAAITAALDRTERIAKTSREAIQISSPYADGIRRRVPSPVGPGQGAVTTQRAYCPHMGDMRCDGCGGRLPGSVARGRRYCRPAHRQAAWRARRRWQEAAPAREGMNAAGEVLLLHVKGIARVYLEPPSPGSPAGRNCAAVARVPDLAGQLVRAVVLADRRAGASWAEIGAGLGISAEAARRRFGRTPAAAPVGRGG</sequence>
<organism evidence="1 2">
    <name type="scientific">Streptomyces gelaticus</name>
    <dbReference type="NCBI Taxonomy" id="285446"/>
    <lineage>
        <taxon>Bacteria</taxon>
        <taxon>Bacillati</taxon>
        <taxon>Actinomycetota</taxon>
        <taxon>Actinomycetes</taxon>
        <taxon>Kitasatosporales</taxon>
        <taxon>Streptomycetaceae</taxon>
        <taxon>Streptomyces</taxon>
    </lineage>
</organism>
<dbReference type="Proteomes" id="UP000660675">
    <property type="component" value="Unassembled WGS sequence"/>
</dbReference>